<keyword evidence="4" id="KW-1185">Reference proteome</keyword>
<dbReference type="RefSeq" id="WP_310089595.1">
    <property type="nucleotide sequence ID" value="NZ_JAVDTT010000001.1"/>
</dbReference>
<evidence type="ECO:0000256" key="1">
    <source>
        <dbReference type="SAM" id="SignalP"/>
    </source>
</evidence>
<evidence type="ECO:0000313" key="3">
    <source>
        <dbReference type="EMBL" id="MDR6839787.1"/>
    </source>
</evidence>
<accession>A0ABU1RMF0</accession>
<dbReference type="InterPro" id="IPR029058">
    <property type="entry name" value="AB_hydrolase_fold"/>
</dbReference>
<feature type="domain" description="Bacterial virulence" evidence="2">
    <location>
        <begin position="274"/>
        <end position="459"/>
    </location>
</feature>
<feature type="signal peptide" evidence="1">
    <location>
        <begin position="1"/>
        <end position="21"/>
    </location>
</feature>
<proteinExistence type="predicted"/>
<evidence type="ECO:0000313" key="4">
    <source>
        <dbReference type="Proteomes" id="UP001254759"/>
    </source>
</evidence>
<dbReference type="InterPro" id="IPR011225">
    <property type="entry name" value="IV_sec_VirJ"/>
</dbReference>
<keyword evidence="1" id="KW-0732">Signal</keyword>
<name>A0ABU1RMF0_9GAMM</name>
<gene>
    <name evidence="3" type="ORF">J2W94_000051</name>
</gene>
<reference evidence="3 4" key="1">
    <citation type="submission" date="2023-07" db="EMBL/GenBank/DDBJ databases">
        <title>Sorghum-associated microbial communities from plants grown in Nebraska, USA.</title>
        <authorList>
            <person name="Schachtman D."/>
        </authorList>
    </citation>
    <scope>NUCLEOTIDE SEQUENCE [LARGE SCALE GENOMIC DNA]</scope>
    <source>
        <strain evidence="3 4">BE107</strain>
    </source>
</reference>
<sequence length="461" mass="49235">MIKNLSVLLLAASLSALPARAQERISHGSFDRVALYRPQGEAGQFVLFLSGDSGWDGTMDTAARALVKEGAMVAGIDMPRLRAALGKDGDDCVLPDGDLENLSHYLQGYARQPTYRTPLLVGYGSGAALAYAMQAVADQDTFAGAISLSFCPRLDLGKPLCPSADKRFLKEAKGKVSVLAPVSELPQPWVALQASNDGRCAVADVRDFVGGIRGAALSTLPGRGPNLWTDKGTLPALLASYRVLTAGRDIALPPPPAKLIDLPLIEVPADGDSDTFAILLSGDGGWAGLDKEVAKSLVAKGIPVVGFDSLRYFWKAREPEELATDVDRIVRHYAKHWRKKRVVLIGYSQGADVLPFAVNRLPASSRALVAQTVLMGLGQNASFEFHLSNWVGNDDGLPILPEAIKLSDADTLCLYGEDEDDSLCPDIPPGHVHAQSLAGGHHFDGAYDKLAELIVQRIAEP</sequence>
<dbReference type="Proteomes" id="UP001254759">
    <property type="component" value="Unassembled WGS sequence"/>
</dbReference>
<feature type="chain" id="PRO_5047179144" evidence="1">
    <location>
        <begin position="22"/>
        <end position="461"/>
    </location>
</feature>
<dbReference type="InterPro" id="IPR010333">
    <property type="entry name" value="VirJ"/>
</dbReference>
<evidence type="ECO:0000259" key="2">
    <source>
        <dbReference type="Pfam" id="PF06057"/>
    </source>
</evidence>
<dbReference type="EMBL" id="JAVDTT010000001">
    <property type="protein sequence ID" value="MDR6839787.1"/>
    <property type="molecule type" value="Genomic_DNA"/>
</dbReference>
<dbReference type="Pfam" id="PF06057">
    <property type="entry name" value="VirJ"/>
    <property type="match status" value="1"/>
</dbReference>
<dbReference type="PIRSF" id="PIRSF029063">
    <property type="entry name" value="IV_sec_VirJ"/>
    <property type="match status" value="1"/>
</dbReference>
<comment type="caution">
    <text evidence="3">The sequence shown here is derived from an EMBL/GenBank/DDBJ whole genome shotgun (WGS) entry which is preliminary data.</text>
</comment>
<dbReference type="Gene3D" id="3.40.50.1820">
    <property type="entry name" value="alpha/beta hydrolase"/>
    <property type="match status" value="2"/>
</dbReference>
<organism evidence="3 4">
    <name type="scientific">Pseudoxanthomonas sacheonensis</name>
    <dbReference type="NCBI Taxonomy" id="443615"/>
    <lineage>
        <taxon>Bacteria</taxon>
        <taxon>Pseudomonadati</taxon>
        <taxon>Pseudomonadota</taxon>
        <taxon>Gammaproteobacteria</taxon>
        <taxon>Lysobacterales</taxon>
        <taxon>Lysobacteraceae</taxon>
        <taxon>Pseudoxanthomonas</taxon>
    </lineage>
</organism>
<dbReference type="SUPFAM" id="SSF53474">
    <property type="entry name" value="alpha/beta-Hydrolases"/>
    <property type="match status" value="2"/>
</dbReference>
<protein>
    <submittedName>
        <fullName evidence="3">Type IV secretory pathway VirJ component</fullName>
    </submittedName>
</protein>